<dbReference type="OrthoDB" id="7794186at2"/>
<comment type="caution">
    <text evidence="2">The sequence shown here is derived from an EMBL/GenBank/DDBJ whole genome shotgun (WGS) entry which is preliminary data.</text>
</comment>
<accession>A0A4Q1DAB5</accession>
<dbReference type="NCBIfam" id="TIGR04131">
    <property type="entry name" value="Bac_Flav_CTERM"/>
    <property type="match status" value="1"/>
</dbReference>
<dbReference type="CDD" id="cd00146">
    <property type="entry name" value="PKD"/>
    <property type="match status" value="3"/>
</dbReference>
<dbReference type="Proteomes" id="UP000290545">
    <property type="component" value="Unassembled WGS sequence"/>
</dbReference>
<feature type="domain" description="PKD" evidence="1">
    <location>
        <begin position="1229"/>
        <end position="1300"/>
    </location>
</feature>
<feature type="domain" description="PKD" evidence="1">
    <location>
        <begin position="815"/>
        <end position="876"/>
    </location>
</feature>
<sequence length="1565" mass="165962">MKFTIIFFTAVFCFCVAGKTQNVTNRGMEFWVGYGHHQYMEKNCDGTGNEPNDMNMVLYLSAEEAADVVVTIDSSSLFPGSWYRKTFHIPANTVISTQVIPKGILDALNAVDANYDARLIANPPPVGTGGEQAFNKKGIHIVSLNNPIVAYAHIYGNVASGATMLMPVTAWGYNYTAMNSQQYDAPKSYSWMYVIAKENNTKVEIIPSVLTRLGKQPNVPFTVELEKGHIYQLVGDADCSTGNGVELTGTTVRSIAGRDGECHAVAVFCGSGRTMGEITECGVGGGRDNDIQQLFPEQAWGKRYFTAPFSTSGSASQFQTSVYKILVRDPATVVMKNGVQIPTSTLIKNKFYRFKSNTADVITADKPIMVGQFMGPSSSGCITGGDGDPEMVYLSPVEQSIKQIGFFRNTLQNINRNFVTLIVPDAGMQTLKIDGSSIFSHTYAHSAPGYTVVVKSWPAAQAQCIVKCDEPFTGITYGLGGAESYAYNAGTYVNNLNGLADMHNVADESNGGSNSHAFTCNGSEVELSILVRYQLTKMVWKIGDLGTKIFPNLDVTIDPASAVYKGTVTKLGVTYHKYTLPQNYTFTQAGLHYVRVLCTSPSLTENCNNTEEFYLGFEVKPTPVADFTYTNPTNCIRDITSFTGPAATDLSNVQKWEWTFPGPGGSTVTESGKDVNHSLDVGANTVKLKVVSEEGCVASVSKQINLLAPPVATLTANPTAICEGASAVFTPAASYGGSAPVNRYYWKLADGTEKLLTTPDPQTSVFNDAANPIVRMAAGVSEKCMSDTVDKAITVYSKPKVVITYPEGCLPANGQVVFTNTTSVPDAQTLVSHSWDFGDAAATPSNPNTSTEVSPSHLYTSFGNYNITYSVTTSQGCVENTVIKASFNVSPIVDFPATFASVCENVAAYSMAVATVTNGVSGAFAYSGPGVSSNGMFDPAIAGAGTHQVVATFTSSGNCVVSKTATVIVNASPVVGFAIPAGGCLPSDGQVTFDNTSSISTNEALSWSWNFGDAYASPGNENTSAAFEPVHKFADGTYNISLTATAASGCTATKTTATVLSVTPVVDYPSLAAVCENVAAFSIATATVNGSVVSGGAYSGAGVDASGSFNPASAGAGTHTVTYTYTTAGGCQGQDNSSITVYARPQVDFAVTASVCRGETIRITPGSPAGVAAWNWKFGNTNTSSANNNNAFNAPAPTTAGPYSIEAVTVNSQGCLSVPLTKTVEVHPLPVPSFTKPTKICFPGAAVFTNTSAVADNSTLTYRWDFGDASTTGITETNPAHEYKTIGSYQVKLAAKSSFGCEYTSVTQTVNDFHQRPSANFTMSASEICQGETVTFSDATTPAGSAVAWSWKVNGKDDGTGSPFVKNWKDAGNQVIALTVTNAIGCTAESAAKSLTVHLQPEIDAGRSFVVPEGTRIQFEAIANAQLLTLSWSPAAHLSDASVLRPFLTVTADETYTITATGDNNCTASDYLTVKMLKEVRVPNAFTPNNDRVNDRWEIPNLSEYPGSVVQIFNRYGQKVFESKGYSTPWDGRSNGKELPMGTYYYIISLGDGTAPMNGAVTIIR</sequence>
<evidence type="ECO:0000313" key="3">
    <source>
        <dbReference type="Proteomes" id="UP000290545"/>
    </source>
</evidence>
<feature type="domain" description="PKD" evidence="1">
    <location>
        <begin position="990"/>
        <end position="1065"/>
    </location>
</feature>
<dbReference type="PROSITE" id="PS50093">
    <property type="entry name" value="PKD"/>
    <property type="match status" value="3"/>
</dbReference>
<reference evidence="2 3" key="1">
    <citation type="submission" date="2019-01" db="EMBL/GenBank/DDBJ databases">
        <title>Filimonas sp. strain TTM-71.</title>
        <authorList>
            <person name="Chen W.-M."/>
        </authorList>
    </citation>
    <scope>NUCLEOTIDE SEQUENCE [LARGE SCALE GENOMIC DNA]</scope>
    <source>
        <strain evidence="2 3">TTM-71</strain>
    </source>
</reference>
<keyword evidence="3" id="KW-1185">Reference proteome</keyword>
<dbReference type="InterPro" id="IPR013783">
    <property type="entry name" value="Ig-like_fold"/>
</dbReference>
<gene>
    <name evidence="2" type="ORF">ESB13_03235</name>
</gene>
<name>A0A4Q1DAB5_9BACT</name>
<dbReference type="SUPFAM" id="SSF49299">
    <property type="entry name" value="PKD domain"/>
    <property type="match status" value="7"/>
</dbReference>
<dbReference type="EMBL" id="SDHZ01000001">
    <property type="protein sequence ID" value="RXK85838.1"/>
    <property type="molecule type" value="Genomic_DNA"/>
</dbReference>
<evidence type="ECO:0000259" key="1">
    <source>
        <dbReference type="PROSITE" id="PS50093"/>
    </source>
</evidence>
<dbReference type="Pfam" id="PF17517">
    <property type="entry name" value="IgGFc_binding"/>
    <property type="match status" value="1"/>
</dbReference>
<evidence type="ECO:0000313" key="2">
    <source>
        <dbReference type="EMBL" id="RXK85838.1"/>
    </source>
</evidence>
<proteinExistence type="predicted"/>
<dbReference type="Pfam" id="PF18911">
    <property type="entry name" value="PKD_4"/>
    <property type="match status" value="3"/>
</dbReference>
<dbReference type="InterPro" id="IPR035234">
    <property type="entry name" value="IgGFc-bd_N"/>
</dbReference>
<dbReference type="Pfam" id="PF13585">
    <property type="entry name" value="CHU_C"/>
    <property type="match status" value="1"/>
</dbReference>
<dbReference type="SMART" id="SM00089">
    <property type="entry name" value="PKD"/>
    <property type="match status" value="6"/>
</dbReference>
<dbReference type="InterPro" id="IPR022409">
    <property type="entry name" value="PKD/Chitinase_dom"/>
</dbReference>
<dbReference type="InterPro" id="IPR000601">
    <property type="entry name" value="PKD_dom"/>
</dbReference>
<protein>
    <submittedName>
        <fullName evidence="2">PKD domain-containing protein</fullName>
    </submittedName>
</protein>
<dbReference type="InterPro" id="IPR026341">
    <property type="entry name" value="T9SS_type_B"/>
</dbReference>
<organism evidence="2 3">
    <name type="scientific">Filimonas effusa</name>
    <dbReference type="NCBI Taxonomy" id="2508721"/>
    <lineage>
        <taxon>Bacteria</taxon>
        <taxon>Pseudomonadati</taxon>
        <taxon>Bacteroidota</taxon>
        <taxon>Chitinophagia</taxon>
        <taxon>Chitinophagales</taxon>
        <taxon>Chitinophagaceae</taxon>
        <taxon>Filimonas</taxon>
    </lineage>
</organism>
<dbReference type="InterPro" id="IPR035986">
    <property type="entry name" value="PKD_dom_sf"/>
</dbReference>
<dbReference type="Gene3D" id="2.60.40.10">
    <property type="entry name" value="Immunoglobulins"/>
    <property type="match status" value="7"/>
</dbReference>